<dbReference type="RefSeq" id="WP_408215253.1">
    <property type="nucleotide sequence ID" value="NZ_JAQQBZ010000016.1"/>
</dbReference>
<feature type="chain" id="PRO_5047504119" evidence="2">
    <location>
        <begin position="24"/>
        <end position="141"/>
    </location>
</feature>
<dbReference type="InterPro" id="IPR027843">
    <property type="entry name" value="DUF4440"/>
</dbReference>
<organism evidence="4 5">
    <name type="scientific">Paraburkholderia dilworthii</name>
    <dbReference type="NCBI Taxonomy" id="948106"/>
    <lineage>
        <taxon>Bacteria</taxon>
        <taxon>Pseudomonadati</taxon>
        <taxon>Pseudomonadota</taxon>
        <taxon>Betaproteobacteria</taxon>
        <taxon>Burkholderiales</taxon>
        <taxon>Burkholderiaceae</taxon>
        <taxon>Paraburkholderia</taxon>
    </lineage>
</organism>
<reference evidence="4 5" key="1">
    <citation type="journal article" date="2024" name="Chem. Sci.">
        <title>Discovery of megapolipeptins by genome mining of a Burkholderiales bacteria collection.</title>
        <authorList>
            <person name="Paulo B.S."/>
            <person name="Recchia M.J.J."/>
            <person name="Lee S."/>
            <person name="Fergusson C.H."/>
            <person name="Romanowski S.B."/>
            <person name="Hernandez A."/>
            <person name="Krull N."/>
            <person name="Liu D.Y."/>
            <person name="Cavanagh H."/>
            <person name="Bos A."/>
            <person name="Gray C.A."/>
            <person name="Murphy B.T."/>
            <person name="Linington R.G."/>
            <person name="Eustaquio A.S."/>
        </authorList>
    </citation>
    <scope>NUCLEOTIDE SEQUENCE [LARGE SCALE GENOMIC DNA]</scope>
    <source>
        <strain evidence="4 5">RL17-335-BIF-A</strain>
    </source>
</reference>
<protein>
    <submittedName>
        <fullName evidence="4">Nuclear transport factor 2 family protein</fullName>
    </submittedName>
</protein>
<sequence>MKHILRLAAVVSLALAAIIPAYAADRDEDALKTIEQTWITASSNTDRVTLDSLLDDSFIDTTPSGTRRSKSDVLLAPPPPPGSTQTLMNLEVRVNGDTAIVTGTNHFTLGPNAQPSDYSFTDVFVRKERDWRAVSAQITRK</sequence>
<keyword evidence="2" id="KW-0732">Signal</keyword>
<dbReference type="Gene3D" id="3.10.450.50">
    <property type="match status" value="1"/>
</dbReference>
<feature type="domain" description="DUF4440" evidence="3">
    <location>
        <begin position="32"/>
        <end position="132"/>
    </location>
</feature>
<accession>A0ABW9D9X1</accession>
<dbReference type="Pfam" id="PF14534">
    <property type="entry name" value="DUF4440"/>
    <property type="match status" value="1"/>
</dbReference>
<evidence type="ECO:0000313" key="5">
    <source>
        <dbReference type="Proteomes" id="UP001629367"/>
    </source>
</evidence>
<evidence type="ECO:0000256" key="2">
    <source>
        <dbReference type="SAM" id="SignalP"/>
    </source>
</evidence>
<name>A0ABW9D9X1_9BURK</name>
<dbReference type="Proteomes" id="UP001629367">
    <property type="component" value="Unassembled WGS sequence"/>
</dbReference>
<evidence type="ECO:0000313" key="4">
    <source>
        <dbReference type="EMBL" id="MFM0595701.1"/>
    </source>
</evidence>
<comment type="caution">
    <text evidence="4">The sequence shown here is derived from an EMBL/GenBank/DDBJ whole genome shotgun (WGS) entry which is preliminary data.</text>
</comment>
<dbReference type="InterPro" id="IPR032710">
    <property type="entry name" value="NTF2-like_dom_sf"/>
</dbReference>
<dbReference type="SUPFAM" id="SSF54427">
    <property type="entry name" value="NTF2-like"/>
    <property type="match status" value="1"/>
</dbReference>
<gene>
    <name evidence="4" type="ORF">PQQ68_22005</name>
</gene>
<keyword evidence="5" id="KW-1185">Reference proteome</keyword>
<proteinExistence type="predicted"/>
<feature type="region of interest" description="Disordered" evidence="1">
    <location>
        <begin position="61"/>
        <end position="82"/>
    </location>
</feature>
<dbReference type="EMBL" id="JAQQBZ010000016">
    <property type="protein sequence ID" value="MFM0595701.1"/>
    <property type="molecule type" value="Genomic_DNA"/>
</dbReference>
<evidence type="ECO:0000256" key="1">
    <source>
        <dbReference type="SAM" id="MobiDB-lite"/>
    </source>
</evidence>
<evidence type="ECO:0000259" key="3">
    <source>
        <dbReference type="Pfam" id="PF14534"/>
    </source>
</evidence>
<feature type="signal peptide" evidence="2">
    <location>
        <begin position="1"/>
        <end position="23"/>
    </location>
</feature>